<dbReference type="CDD" id="cd06257">
    <property type="entry name" value="DnaJ"/>
    <property type="match status" value="1"/>
</dbReference>
<dbReference type="SMART" id="SM00271">
    <property type="entry name" value="DnaJ"/>
    <property type="match status" value="1"/>
</dbReference>
<accession>A0A6J1CW44</accession>
<dbReference type="InterPro" id="IPR001623">
    <property type="entry name" value="DnaJ_domain"/>
</dbReference>
<evidence type="ECO:0000313" key="3">
    <source>
        <dbReference type="Proteomes" id="UP000504603"/>
    </source>
</evidence>
<dbReference type="Gene3D" id="1.10.287.110">
    <property type="entry name" value="DnaJ domain"/>
    <property type="match status" value="1"/>
</dbReference>
<name>A0A6J1CW44_MOMCH</name>
<dbReference type="InterPro" id="IPR018253">
    <property type="entry name" value="DnaJ_domain_CS"/>
</dbReference>
<dbReference type="Pfam" id="PF01556">
    <property type="entry name" value="DnaJ_C"/>
    <property type="match status" value="1"/>
</dbReference>
<dbReference type="GeneID" id="111015114"/>
<dbReference type="Pfam" id="PF00226">
    <property type="entry name" value="DnaJ"/>
    <property type="match status" value="1"/>
</dbReference>
<keyword evidence="3" id="KW-1185">Reference proteome</keyword>
<dbReference type="InterPro" id="IPR051339">
    <property type="entry name" value="DnaJ_subfamily_B"/>
</dbReference>
<dbReference type="PROSITE" id="PS00636">
    <property type="entry name" value="DNAJ_1"/>
    <property type="match status" value="1"/>
</dbReference>
<dbReference type="GO" id="GO:0005829">
    <property type="term" value="C:cytosol"/>
    <property type="evidence" value="ECO:0007669"/>
    <property type="project" value="TreeGrafter"/>
</dbReference>
<dbReference type="InterPro" id="IPR008971">
    <property type="entry name" value="HSP40/DnaJ_pept-bd"/>
</dbReference>
<protein>
    <submittedName>
        <fullName evidence="4">DnaJ homolog subfamily B member 13-like</fullName>
    </submittedName>
</protein>
<dbReference type="GO" id="GO:0006457">
    <property type="term" value="P:protein folding"/>
    <property type="evidence" value="ECO:0007669"/>
    <property type="project" value="InterPro"/>
</dbReference>
<reference evidence="4" key="1">
    <citation type="submission" date="2025-08" db="UniProtKB">
        <authorList>
            <consortium name="RefSeq"/>
        </authorList>
    </citation>
    <scope>IDENTIFICATION</scope>
    <source>
        <strain evidence="4">OHB3-1</strain>
    </source>
</reference>
<dbReference type="AlphaFoldDB" id="A0A6J1CW44"/>
<dbReference type="PROSITE" id="PS50076">
    <property type="entry name" value="DNAJ_2"/>
    <property type="match status" value="1"/>
</dbReference>
<dbReference type="GO" id="GO:0051087">
    <property type="term" value="F:protein-folding chaperone binding"/>
    <property type="evidence" value="ECO:0007669"/>
    <property type="project" value="TreeGrafter"/>
</dbReference>
<dbReference type="FunFam" id="2.60.260.20:FF:000006">
    <property type="entry name" value="DnaJ subfamily B member 13"/>
    <property type="match status" value="1"/>
</dbReference>
<dbReference type="KEGG" id="mcha:111015114"/>
<keyword evidence="1" id="KW-0143">Chaperone</keyword>
<evidence type="ECO:0000313" key="4">
    <source>
        <dbReference type="RefSeq" id="XP_022145729.1"/>
    </source>
</evidence>
<proteinExistence type="predicted"/>
<dbReference type="FunFam" id="1.10.287.110:FF:000020">
    <property type="entry name" value="DnaJ subfamily B member 13"/>
    <property type="match status" value="1"/>
</dbReference>
<evidence type="ECO:0000256" key="1">
    <source>
        <dbReference type="ARBA" id="ARBA00023186"/>
    </source>
</evidence>
<dbReference type="GO" id="GO:0051082">
    <property type="term" value="F:unfolded protein binding"/>
    <property type="evidence" value="ECO:0007669"/>
    <property type="project" value="InterPro"/>
</dbReference>
<organism evidence="3 4">
    <name type="scientific">Momordica charantia</name>
    <name type="common">Bitter gourd</name>
    <name type="synonym">Balsam pear</name>
    <dbReference type="NCBI Taxonomy" id="3673"/>
    <lineage>
        <taxon>Eukaryota</taxon>
        <taxon>Viridiplantae</taxon>
        <taxon>Streptophyta</taxon>
        <taxon>Embryophyta</taxon>
        <taxon>Tracheophyta</taxon>
        <taxon>Spermatophyta</taxon>
        <taxon>Magnoliopsida</taxon>
        <taxon>eudicotyledons</taxon>
        <taxon>Gunneridae</taxon>
        <taxon>Pentapetalae</taxon>
        <taxon>rosids</taxon>
        <taxon>fabids</taxon>
        <taxon>Cucurbitales</taxon>
        <taxon>Cucurbitaceae</taxon>
        <taxon>Momordiceae</taxon>
        <taxon>Momordica</taxon>
    </lineage>
</organism>
<dbReference type="CDD" id="cd10747">
    <property type="entry name" value="DnaJ_C"/>
    <property type="match status" value="1"/>
</dbReference>
<sequence>MGVNYYKILQVDRNANDDDLKKAYRKLAMKWHPDKNPNNNKDAEARFKKISEAYDVLSDPQRRVLYDQLGEEGLKGQTPFPGGRCSNSTDHGPSAMFGFNSRSADDLFSELFGFRNPFVGVGCTDDPRAAAYGFSRGLFGDDKPGSSRRGAGAASGNMTSKNAAIEKTLLCSLKDLYNGSAKKMKISKDVMDASGRPTTVEEALTIDIKPGWKKGTKITFQQNGNQQPRAITSDLVFTIDEKPHRVFKRDGNDLIATQNISLVEALTGYTVHLITLDGRNLTIPINSIIGPSYEEVVRGEGMPISKEPSRKGNLRIKFNIEFPIKLTSEQRRSINQLLTSS</sequence>
<dbReference type="SUPFAM" id="SSF49493">
    <property type="entry name" value="HSP40/DnaJ peptide-binding domain"/>
    <property type="match status" value="2"/>
</dbReference>
<gene>
    <name evidence="4" type="primary">LOC111015114</name>
</gene>
<dbReference type="InterPro" id="IPR036869">
    <property type="entry name" value="J_dom_sf"/>
</dbReference>
<dbReference type="PRINTS" id="PR00625">
    <property type="entry name" value="JDOMAIN"/>
</dbReference>
<dbReference type="Proteomes" id="UP000504603">
    <property type="component" value="Unplaced"/>
</dbReference>
<dbReference type="RefSeq" id="XP_022145729.1">
    <property type="nucleotide sequence ID" value="XM_022290037.1"/>
</dbReference>
<dbReference type="PANTHER" id="PTHR24078:SF532">
    <property type="entry name" value="J DOMAIN-CONTAINING PROTEIN"/>
    <property type="match status" value="1"/>
</dbReference>
<dbReference type="SUPFAM" id="SSF46565">
    <property type="entry name" value="Chaperone J-domain"/>
    <property type="match status" value="1"/>
</dbReference>
<feature type="domain" description="J" evidence="2">
    <location>
        <begin position="4"/>
        <end position="70"/>
    </location>
</feature>
<dbReference type="OrthoDB" id="550424at2759"/>
<dbReference type="PANTHER" id="PTHR24078">
    <property type="entry name" value="DNAJ HOMOLOG SUBFAMILY C MEMBER"/>
    <property type="match status" value="1"/>
</dbReference>
<evidence type="ECO:0000259" key="2">
    <source>
        <dbReference type="PROSITE" id="PS50076"/>
    </source>
</evidence>
<dbReference type="InterPro" id="IPR002939">
    <property type="entry name" value="DnaJ_C"/>
</dbReference>
<dbReference type="FunFam" id="2.60.260.20:FF:000002">
    <property type="entry name" value="Dnaj homolog subfamily b member"/>
    <property type="match status" value="1"/>
</dbReference>
<dbReference type="Gene3D" id="2.60.260.20">
    <property type="entry name" value="Urease metallochaperone UreE, N-terminal domain"/>
    <property type="match status" value="2"/>
</dbReference>